<reference evidence="1 2" key="1">
    <citation type="submission" date="2024-01" db="EMBL/GenBank/DDBJ databases">
        <title>Complete genome of Cladobotryum mycophilum ATHUM6906.</title>
        <authorList>
            <person name="Christinaki A.C."/>
            <person name="Myridakis A.I."/>
            <person name="Kouvelis V.N."/>
        </authorList>
    </citation>
    <scope>NUCLEOTIDE SEQUENCE [LARGE SCALE GENOMIC DNA]</scope>
    <source>
        <strain evidence="1 2">ATHUM6906</strain>
    </source>
</reference>
<dbReference type="PANTHER" id="PTHR40780:SF2">
    <property type="entry name" value="DUF3669 DOMAIN-CONTAINING PROTEIN"/>
    <property type="match status" value="1"/>
</dbReference>
<comment type="caution">
    <text evidence="1">The sequence shown here is derived from an EMBL/GenBank/DDBJ whole genome shotgun (WGS) entry which is preliminary data.</text>
</comment>
<proteinExistence type="predicted"/>
<organism evidence="1 2">
    <name type="scientific">Cladobotryum mycophilum</name>
    <dbReference type="NCBI Taxonomy" id="491253"/>
    <lineage>
        <taxon>Eukaryota</taxon>
        <taxon>Fungi</taxon>
        <taxon>Dikarya</taxon>
        <taxon>Ascomycota</taxon>
        <taxon>Pezizomycotina</taxon>
        <taxon>Sordariomycetes</taxon>
        <taxon>Hypocreomycetidae</taxon>
        <taxon>Hypocreales</taxon>
        <taxon>Hypocreaceae</taxon>
        <taxon>Cladobotryum</taxon>
    </lineage>
</organism>
<sequence length="402" mass="45720">MDHPRSNMYEEEQSPSSIWTGYPAPYTYTGYVNNPDCLLELSALEKALSPNNVVETASSRCSSLDRDSNPEHVEIGNGSQGVVFEQSDSPLVIKKEHVGNGGLPTNLGHEFWIHGQVLGAFDQYERSVDSRIRVPQLGAKYNRNCSWWLWNIGRFPVMHRTPSAAFTMERILPVPISGRRALVWHFYPRHERMPLSEATINDVLNSVPNKHCLVRPYLGMPGGTYYEGKELFLRNFPLFVNSMVGIGLDVVALAKSIGRAFATMHWGAGVDGNGVEFVLGTSMLRDQARDPRDRTEGNQERVVSLFMLDFGKCAKVEMRGDVETIYQAFSDAMITGDNLFYIPYYREHRAELYTAFKEAYARAAGMILEVRKVTDNDRLWLRRLDVREFMKRYEAEAEDVLI</sequence>
<dbReference type="Proteomes" id="UP001338125">
    <property type="component" value="Unassembled WGS sequence"/>
</dbReference>
<evidence type="ECO:0008006" key="3">
    <source>
        <dbReference type="Google" id="ProtNLM"/>
    </source>
</evidence>
<accession>A0ABR0T394</accession>
<name>A0ABR0T394_9HYPO</name>
<evidence type="ECO:0000313" key="2">
    <source>
        <dbReference type="Proteomes" id="UP001338125"/>
    </source>
</evidence>
<keyword evidence="2" id="KW-1185">Reference proteome</keyword>
<dbReference type="PANTHER" id="PTHR40780">
    <property type="entry name" value="DUF3669 DOMAIN-CONTAINING PROTEIN"/>
    <property type="match status" value="1"/>
</dbReference>
<dbReference type="EMBL" id="JAVFKD010000001">
    <property type="protein sequence ID" value="KAK5998490.1"/>
    <property type="molecule type" value="Genomic_DNA"/>
</dbReference>
<protein>
    <recommendedName>
        <fullName evidence="3">DUF3669 domain-containing protein</fullName>
    </recommendedName>
</protein>
<evidence type="ECO:0000313" key="1">
    <source>
        <dbReference type="EMBL" id="KAK5998490.1"/>
    </source>
</evidence>
<gene>
    <name evidence="1" type="ORF">PT974_00869</name>
</gene>